<evidence type="ECO:0000256" key="5">
    <source>
        <dbReference type="ARBA" id="ARBA00023306"/>
    </source>
</evidence>
<name>A0AA37RY79_9GAMM</name>
<feature type="binding site" evidence="7">
    <location>
        <position position="27"/>
    </location>
    <ligand>
        <name>UDP-N-acetyl-alpha-D-muramoyl-L-alanyl-D-glutamate</name>
        <dbReference type="ChEBI" id="CHEBI:83900"/>
    </ligand>
</feature>
<accession>A0AA37RY79</accession>
<dbReference type="Gene3D" id="3.90.190.20">
    <property type="entry name" value="Mur ligase, C-terminal domain"/>
    <property type="match status" value="1"/>
</dbReference>
<evidence type="ECO:0000259" key="11">
    <source>
        <dbReference type="Pfam" id="PF08245"/>
    </source>
</evidence>
<dbReference type="HAMAP" id="MF_00208">
    <property type="entry name" value="MurE"/>
    <property type="match status" value="1"/>
</dbReference>
<dbReference type="GO" id="GO:0000287">
    <property type="term" value="F:magnesium ion binding"/>
    <property type="evidence" value="ECO:0007669"/>
    <property type="project" value="UniProtKB-UniRule"/>
</dbReference>
<dbReference type="InterPro" id="IPR036615">
    <property type="entry name" value="Mur_ligase_C_dom_sf"/>
</dbReference>
<feature type="short sequence motif" description="Meso-diaminopimelate recognition motif" evidence="7">
    <location>
        <begin position="407"/>
        <end position="410"/>
    </location>
</feature>
<evidence type="ECO:0000313" key="13">
    <source>
        <dbReference type="Proteomes" id="UP001161422"/>
    </source>
</evidence>
<keyword evidence="2 7" id="KW-0132">Cell division</keyword>
<dbReference type="Pfam" id="PF08245">
    <property type="entry name" value="Mur_ligase_M"/>
    <property type="match status" value="1"/>
</dbReference>
<feature type="binding site" evidence="7">
    <location>
        <position position="154"/>
    </location>
    <ligand>
        <name>UDP-N-acetyl-alpha-D-muramoyl-L-alanyl-D-glutamate</name>
        <dbReference type="ChEBI" id="CHEBI:83900"/>
    </ligand>
</feature>
<feature type="binding site" evidence="7">
    <location>
        <position position="383"/>
    </location>
    <ligand>
        <name>meso-2,6-diaminopimelate</name>
        <dbReference type="ChEBI" id="CHEBI:57791"/>
    </ligand>
</feature>
<feature type="binding site" evidence="7">
    <location>
        <position position="458"/>
    </location>
    <ligand>
        <name>meso-2,6-diaminopimelate</name>
        <dbReference type="ChEBI" id="CHEBI:57791"/>
    </ligand>
</feature>
<feature type="domain" description="Mur ligase central" evidence="11">
    <location>
        <begin position="111"/>
        <end position="311"/>
    </location>
</feature>
<comment type="similarity">
    <text evidence="1 7">Belongs to the MurCDEF family. MurE subfamily.</text>
</comment>
<feature type="binding site" evidence="7">
    <location>
        <position position="190"/>
    </location>
    <ligand>
        <name>UDP-N-acetyl-alpha-D-muramoyl-L-alanyl-D-glutamate</name>
        <dbReference type="ChEBI" id="CHEBI:83900"/>
    </ligand>
</feature>
<evidence type="ECO:0000256" key="3">
    <source>
        <dbReference type="ARBA" id="ARBA00022960"/>
    </source>
</evidence>
<keyword evidence="7" id="KW-0963">Cytoplasm</keyword>
<comment type="function">
    <text evidence="7">Catalyzes the addition of meso-diaminopimelic acid to the nucleotide precursor UDP-N-acetylmuramoyl-L-alanyl-D-glutamate (UMAG) in the biosynthesis of bacterial cell-wall peptidoglycan.</text>
</comment>
<dbReference type="SUPFAM" id="SSF53244">
    <property type="entry name" value="MurD-like peptide ligases, peptide-binding domain"/>
    <property type="match status" value="1"/>
</dbReference>
<proteinExistence type="inferred from homology"/>
<dbReference type="GO" id="GO:0051301">
    <property type="term" value="P:cell division"/>
    <property type="evidence" value="ECO:0007669"/>
    <property type="project" value="UniProtKB-KW"/>
</dbReference>
<comment type="pathway">
    <text evidence="7 8">Cell wall biogenesis; peptidoglycan biosynthesis.</text>
</comment>
<keyword evidence="7" id="KW-0547">Nucleotide-binding</keyword>
<dbReference type="NCBIfam" id="NF001123">
    <property type="entry name" value="PRK00139.1-1"/>
    <property type="match status" value="1"/>
</dbReference>
<feature type="binding site" evidence="7">
    <location>
        <position position="182"/>
    </location>
    <ligand>
        <name>UDP-N-acetyl-alpha-D-muramoyl-L-alanyl-D-glutamate</name>
        <dbReference type="ChEBI" id="CHEBI:83900"/>
    </ligand>
</feature>
<keyword evidence="6 7" id="KW-0961">Cell wall biogenesis/degradation</keyword>
<keyword evidence="7" id="KW-0460">Magnesium</keyword>
<feature type="binding site" evidence="7">
    <location>
        <begin position="113"/>
        <end position="119"/>
    </location>
    <ligand>
        <name>ATP</name>
        <dbReference type="ChEBI" id="CHEBI:30616"/>
    </ligand>
</feature>
<feature type="modified residue" description="N6-carboxylysine" evidence="7">
    <location>
        <position position="222"/>
    </location>
</feature>
<reference evidence="12" key="2">
    <citation type="submission" date="2023-01" db="EMBL/GenBank/DDBJ databases">
        <title>Draft genome sequence of Paraferrimonas sedimenticola strain NBRC 101628.</title>
        <authorList>
            <person name="Sun Q."/>
            <person name="Mori K."/>
        </authorList>
    </citation>
    <scope>NUCLEOTIDE SEQUENCE</scope>
    <source>
        <strain evidence="12">NBRC 101628</strain>
    </source>
</reference>
<feature type="binding site" evidence="7">
    <location>
        <position position="188"/>
    </location>
    <ligand>
        <name>UDP-N-acetyl-alpha-D-muramoyl-L-alanyl-D-glutamate</name>
        <dbReference type="ChEBI" id="CHEBI:83900"/>
    </ligand>
</feature>
<dbReference type="Gene3D" id="3.40.1190.10">
    <property type="entry name" value="Mur-like, catalytic domain"/>
    <property type="match status" value="1"/>
</dbReference>
<comment type="catalytic activity">
    <reaction evidence="7">
        <text>UDP-N-acetyl-alpha-D-muramoyl-L-alanyl-D-glutamate + meso-2,6-diaminopimelate + ATP = UDP-N-acetyl-alpha-D-muramoyl-L-alanyl-gamma-D-glutamyl-meso-2,6-diaminopimelate + ADP + phosphate + H(+)</text>
        <dbReference type="Rhea" id="RHEA:23676"/>
        <dbReference type="ChEBI" id="CHEBI:15378"/>
        <dbReference type="ChEBI" id="CHEBI:30616"/>
        <dbReference type="ChEBI" id="CHEBI:43474"/>
        <dbReference type="ChEBI" id="CHEBI:57791"/>
        <dbReference type="ChEBI" id="CHEBI:83900"/>
        <dbReference type="ChEBI" id="CHEBI:83905"/>
        <dbReference type="ChEBI" id="CHEBI:456216"/>
        <dbReference type="EC" id="6.3.2.13"/>
    </reaction>
</comment>
<evidence type="ECO:0000256" key="6">
    <source>
        <dbReference type="ARBA" id="ARBA00023316"/>
    </source>
</evidence>
<dbReference type="PANTHER" id="PTHR23135:SF4">
    <property type="entry name" value="UDP-N-ACETYLMURAMOYL-L-ALANYL-D-GLUTAMATE--2,6-DIAMINOPIMELATE LIGASE MURE HOMOLOG, CHLOROPLASTIC"/>
    <property type="match status" value="1"/>
</dbReference>
<dbReference type="InterPro" id="IPR013221">
    <property type="entry name" value="Mur_ligase_cen"/>
</dbReference>
<comment type="caution">
    <text evidence="7">Lacks conserved residue(s) required for the propagation of feature annotation.</text>
</comment>
<comment type="subcellular location">
    <subcellularLocation>
        <location evidence="7 8">Cytoplasm</location>
    </subcellularLocation>
</comment>
<keyword evidence="4 7" id="KW-0573">Peptidoglycan synthesis</keyword>
<dbReference type="GO" id="GO:0008360">
    <property type="term" value="P:regulation of cell shape"/>
    <property type="evidence" value="ECO:0007669"/>
    <property type="project" value="UniProtKB-KW"/>
</dbReference>
<dbReference type="Gene3D" id="3.40.1390.10">
    <property type="entry name" value="MurE/MurF, N-terminal domain"/>
    <property type="match status" value="1"/>
</dbReference>
<feature type="domain" description="Mur ligase N-terminal catalytic" evidence="9">
    <location>
        <begin position="22"/>
        <end position="99"/>
    </location>
</feature>
<feature type="binding site" evidence="7">
    <location>
        <begin position="155"/>
        <end position="156"/>
    </location>
    <ligand>
        <name>UDP-N-acetyl-alpha-D-muramoyl-L-alanyl-D-glutamate</name>
        <dbReference type="ChEBI" id="CHEBI:83900"/>
    </ligand>
</feature>
<dbReference type="PANTHER" id="PTHR23135">
    <property type="entry name" value="MUR LIGASE FAMILY MEMBER"/>
    <property type="match status" value="1"/>
</dbReference>
<dbReference type="GO" id="GO:0009252">
    <property type="term" value="P:peptidoglycan biosynthetic process"/>
    <property type="evidence" value="ECO:0007669"/>
    <property type="project" value="UniProtKB-UniRule"/>
</dbReference>
<evidence type="ECO:0000259" key="9">
    <source>
        <dbReference type="Pfam" id="PF01225"/>
    </source>
</evidence>
<dbReference type="SUPFAM" id="SSF53623">
    <property type="entry name" value="MurD-like peptide ligases, catalytic domain"/>
    <property type="match status" value="1"/>
</dbReference>
<dbReference type="EMBL" id="BSNC01000006">
    <property type="protein sequence ID" value="GLP97504.1"/>
    <property type="molecule type" value="Genomic_DNA"/>
</dbReference>
<dbReference type="InterPro" id="IPR035911">
    <property type="entry name" value="MurE/MurF_N"/>
</dbReference>
<dbReference type="NCBIfam" id="NF001126">
    <property type="entry name" value="PRK00139.1-4"/>
    <property type="match status" value="1"/>
</dbReference>
<comment type="caution">
    <text evidence="12">The sequence shown here is derived from an EMBL/GenBank/DDBJ whole genome shotgun (WGS) entry which is preliminary data.</text>
</comment>
<dbReference type="InterPro" id="IPR004101">
    <property type="entry name" value="Mur_ligase_C"/>
</dbReference>
<evidence type="ECO:0000256" key="2">
    <source>
        <dbReference type="ARBA" id="ARBA00022618"/>
    </source>
</evidence>
<keyword evidence="5 7" id="KW-0131">Cell cycle</keyword>
<dbReference type="InterPro" id="IPR000713">
    <property type="entry name" value="Mur_ligase_N"/>
</dbReference>
<evidence type="ECO:0000256" key="4">
    <source>
        <dbReference type="ARBA" id="ARBA00022984"/>
    </source>
</evidence>
<dbReference type="EC" id="6.3.2.13" evidence="7"/>
<dbReference type="Pfam" id="PF02875">
    <property type="entry name" value="Mur_ligase_C"/>
    <property type="match status" value="1"/>
</dbReference>
<gene>
    <name evidence="7 12" type="primary">murE</name>
    <name evidence="12" type="ORF">GCM10007895_28110</name>
</gene>
<feature type="binding site" evidence="7">
    <location>
        <begin position="407"/>
        <end position="410"/>
    </location>
    <ligand>
        <name>meso-2,6-diaminopimelate</name>
        <dbReference type="ChEBI" id="CHEBI:57791"/>
    </ligand>
</feature>
<comment type="PTM">
    <text evidence="7">Carboxylation is probably crucial for Mg(2+) binding and, consequently, for the gamma-phosphate positioning of ATP.</text>
</comment>
<protein>
    <recommendedName>
        <fullName evidence="7">UDP-N-acetylmuramoyl-L-alanyl-D-glutamate--2,6-diaminopimelate ligase</fullName>
        <ecNumber evidence="7">6.3.2.13</ecNumber>
    </recommendedName>
    <alternativeName>
        <fullName evidence="7">Meso-A2pm-adding enzyme</fullName>
    </alternativeName>
    <alternativeName>
        <fullName evidence="7">Meso-diaminopimelate-adding enzyme</fullName>
    </alternativeName>
    <alternativeName>
        <fullName evidence="7">UDP-MurNAc-L-Ala-D-Glu:meso-diaminopimelate ligase</fullName>
    </alternativeName>
    <alternativeName>
        <fullName evidence="7">UDP-MurNAc-tripeptide synthetase</fullName>
    </alternativeName>
    <alternativeName>
        <fullName evidence="7">UDP-N-acetylmuramyl-tripeptide synthetase</fullName>
    </alternativeName>
</protein>
<dbReference type="GO" id="GO:0005737">
    <property type="term" value="C:cytoplasm"/>
    <property type="evidence" value="ECO:0007669"/>
    <property type="project" value="UniProtKB-SubCell"/>
</dbReference>
<dbReference type="SUPFAM" id="SSF63418">
    <property type="entry name" value="MurE/MurF N-terminal domain"/>
    <property type="match status" value="1"/>
</dbReference>
<reference evidence="12" key="1">
    <citation type="journal article" date="2014" name="Int. J. Syst. Evol. Microbiol.">
        <title>Complete genome sequence of Corynebacterium casei LMG S-19264T (=DSM 44701T), isolated from a smear-ripened cheese.</title>
        <authorList>
            <consortium name="US DOE Joint Genome Institute (JGI-PGF)"/>
            <person name="Walter F."/>
            <person name="Albersmeier A."/>
            <person name="Kalinowski J."/>
            <person name="Ruckert C."/>
        </authorList>
    </citation>
    <scope>NUCLEOTIDE SEQUENCE</scope>
    <source>
        <strain evidence="12">NBRC 101628</strain>
    </source>
</reference>
<dbReference type="RefSeq" id="WP_095504656.1">
    <property type="nucleotide sequence ID" value="NZ_BSNC01000006.1"/>
</dbReference>
<evidence type="ECO:0000313" key="12">
    <source>
        <dbReference type="EMBL" id="GLP97504.1"/>
    </source>
</evidence>
<feature type="binding site" evidence="7">
    <location>
        <position position="25"/>
    </location>
    <ligand>
        <name>UDP-N-acetyl-alpha-D-muramoyl-L-alanyl-D-glutamate</name>
        <dbReference type="ChEBI" id="CHEBI:83900"/>
    </ligand>
</feature>
<dbReference type="GO" id="GO:0005524">
    <property type="term" value="F:ATP binding"/>
    <property type="evidence" value="ECO:0007669"/>
    <property type="project" value="UniProtKB-UniRule"/>
</dbReference>
<keyword evidence="7" id="KW-0067">ATP-binding</keyword>
<dbReference type="AlphaFoldDB" id="A0AA37RY79"/>
<keyword evidence="7" id="KW-0436">Ligase</keyword>
<dbReference type="InterPro" id="IPR005761">
    <property type="entry name" value="UDP-N-AcMur-Glu-dNH2Pim_ligase"/>
</dbReference>
<dbReference type="GO" id="GO:0008765">
    <property type="term" value="F:UDP-N-acetylmuramoylalanyl-D-glutamate-2,6-diaminopimelate ligase activity"/>
    <property type="evidence" value="ECO:0007669"/>
    <property type="project" value="UniProtKB-UniRule"/>
</dbReference>
<comment type="cofactor">
    <cofactor evidence="7">
        <name>Mg(2+)</name>
        <dbReference type="ChEBI" id="CHEBI:18420"/>
    </cofactor>
</comment>
<keyword evidence="3 7" id="KW-0133">Cell shape</keyword>
<feature type="domain" description="Mur ligase C-terminal" evidence="10">
    <location>
        <begin position="334"/>
        <end position="460"/>
    </location>
</feature>
<dbReference type="GO" id="GO:0071555">
    <property type="term" value="P:cell wall organization"/>
    <property type="evidence" value="ECO:0007669"/>
    <property type="project" value="UniProtKB-KW"/>
</dbReference>
<dbReference type="Pfam" id="PF01225">
    <property type="entry name" value="Mur_ligase"/>
    <property type="match status" value="1"/>
</dbReference>
<sequence>MMYIRDLLAPWFHYSGPEQFAHLRLDSREIQQGDLFVAIPGHALDGRRFIAKAIEAGASAVLCHSDDAKQHGQVENLGAPVIYFSELSGQLAALARQAYPFNDKQTLLAGVTGTNGKTSVSQLMAQLVSLAGEPAAVLGTIGNGLWGSLSDSINTTSDALTTARQLHDCQNHNAKLVAMEVSSHGLVQGRVATLPFSVAVFTNLSRDHLDYHGDMQNYALAKRRLFEFRRLKHRLFNLDDSTGQSWHQEFGEQASGYSVAGHQNADYFVSQVNYHDAGVSATLHSPSGEFEINSPLLGPFNLSNLLAALGALDLLGFDLTQLTQVCTHLQPIAGRMEAYHAPGKATLVVDYAHTSDALEQALSALRPHTKGKLWCVFGCGGDRDKGKRPLMAQAAEAHADQLVLTQDNPRSESVAEIIRQMREGLTNPQAAIEVQDRRQAIAEALAQADTDDVILVAGKGHETYHEVMGKKLPYDERAYVASLLNDNDKGDQ</sequence>
<evidence type="ECO:0000256" key="1">
    <source>
        <dbReference type="ARBA" id="ARBA00005898"/>
    </source>
</evidence>
<feature type="binding site" evidence="7">
    <location>
        <position position="462"/>
    </location>
    <ligand>
        <name>meso-2,6-diaminopimelate</name>
        <dbReference type="ChEBI" id="CHEBI:57791"/>
    </ligand>
</feature>
<keyword evidence="13" id="KW-1185">Reference proteome</keyword>
<dbReference type="Proteomes" id="UP001161422">
    <property type="component" value="Unassembled WGS sequence"/>
</dbReference>
<dbReference type="InterPro" id="IPR036565">
    <property type="entry name" value="Mur-like_cat_sf"/>
</dbReference>
<evidence type="ECO:0000259" key="10">
    <source>
        <dbReference type="Pfam" id="PF02875"/>
    </source>
</evidence>
<dbReference type="NCBIfam" id="TIGR01085">
    <property type="entry name" value="murE"/>
    <property type="match status" value="1"/>
</dbReference>
<evidence type="ECO:0000256" key="8">
    <source>
        <dbReference type="RuleBase" id="RU004135"/>
    </source>
</evidence>
<evidence type="ECO:0000256" key="7">
    <source>
        <dbReference type="HAMAP-Rule" id="MF_00208"/>
    </source>
</evidence>
<organism evidence="12 13">
    <name type="scientific">Paraferrimonas sedimenticola</name>
    <dbReference type="NCBI Taxonomy" id="375674"/>
    <lineage>
        <taxon>Bacteria</taxon>
        <taxon>Pseudomonadati</taxon>
        <taxon>Pseudomonadota</taxon>
        <taxon>Gammaproteobacteria</taxon>
        <taxon>Alteromonadales</taxon>
        <taxon>Ferrimonadaceae</taxon>
        <taxon>Paraferrimonas</taxon>
    </lineage>
</organism>